<dbReference type="NCBIfam" id="NF047646">
    <property type="entry name" value="REP_Tyr_transpos"/>
    <property type="match status" value="1"/>
</dbReference>
<comment type="caution">
    <text evidence="2">The sequence shown here is derived from an EMBL/GenBank/DDBJ whole genome shotgun (WGS) entry which is preliminary data.</text>
</comment>
<dbReference type="GO" id="GO:0043565">
    <property type="term" value="F:sequence-specific DNA binding"/>
    <property type="evidence" value="ECO:0007669"/>
    <property type="project" value="TreeGrafter"/>
</dbReference>
<keyword evidence="3" id="KW-1185">Reference proteome</keyword>
<dbReference type="Pfam" id="PF01797">
    <property type="entry name" value="Y1_Tnp"/>
    <property type="match status" value="1"/>
</dbReference>
<evidence type="ECO:0000313" key="2">
    <source>
        <dbReference type="EMBL" id="MVW76205.1"/>
    </source>
</evidence>
<accession>A0A6I4KV17</accession>
<dbReference type="InterPro" id="IPR002686">
    <property type="entry name" value="Transposase_17"/>
</dbReference>
<organism evidence="2 3">
    <name type="scientific">Pseudomonas xionganensis</name>
    <dbReference type="NCBI Taxonomy" id="2654845"/>
    <lineage>
        <taxon>Bacteria</taxon>
        <taxon>Pseudomonadati</taxon>
        <taxon>Pseudomonadota</taxon>
        <taxon>Gammaproteobacteria</taxon>
        <taxon>Pseudomonadales</taxon>
        <taxon>Pseudomonadaceae</taxon>
        <taxon>Pseudomonas</taxon>
    </lineage>
</organism>
<name>A0A6I4KV17_9PSED</name>
<dbReference type="AlphaFoldDB" id="A0A6I4KV17"/>
<proteinExistence type="predicted"/>
<feature type="domain" description="Transposase IS200-like" evidence="1">
    <location>
        <begin position="28"/>
        <end position="142"/>
    </location>
</feature>
<dbReference type="SMART" id="SM01321">
    <property type="entry name" value="Y1_Tnp"/>
    <property type="match status" value="1"/>
</dbReference>
<dbReference type="InterPro" id="IPR052715">
    <property type="entry name" value="RAYT_transposase"/>
</dbReference>
<protein>
    <submittedName>
        <fullName evidence="2">Transposase</fullName>
    </submittedName>
</protein>
<evidence type="ECO:0000313" key="3">
    <source>
        <dbReference type="Proteomes" id="UP000429555"/>
    </source>
</evidence>
<dbReference type="GO" id="GO:0004803">
    <property type="term" value="F:transposase activity"/>
    <property type="evidence" value="ECO:0007669"/>
    <property type="project" value="InterPro"/>
</dbReference>
<dbReference type="EMBL" id="WKJZ01000002">
    <property type="protein sequence ID" value="MVW76205.1"/>
    <property type="molecule type" value="Genomic_DNA"/>
</dbReference>
<reference evidence="2 3" key="1">
    <citation type="submission" date="2019-11" db="EMBL/GenBank/DDBJ databases">
        <title>Pseudomonas flavidum sp. nov., isolated from Baiyang Lake.</title>
        <authorList>
            <person name="Zhao Y."/>
        </authorList>
    </citation>
    <scope>NUCLEOTIDE SEQUENCE [LARGE SCALE GENOMIC DNA]</scope>
    <source>
        <strain evidence="3">R-22-3 w-18</strain>
    </source>
</reference>
<sequence length="163" mass="18480">MDERNSIVPTCDSRSGHRALRRGRVSLSYSVYLVTATTLGRQAFFRHFSAACSASRCFADRALLGDSQMLAWVLMPDHAHWLLQLGRQESLSDLVSRLKSASARHANRQLGRIGGLWAPAFYDQGLRHEHNLQNMARYIVANPLRAGLVRRIGDYPFWDAVWL</sequence>
<dbReference type="Gene3D" id="3.30.70.1290">
    <property type="entry name" value="Transposase IS200-like"/>
    <property type="match status" value="1"/>
</dbReference>
<dbReference type="SUPFAM" id="SSF143422">
    <property type="entry name" value="Transposase IS200-like"/>
    <property type="match status" value="1"/>
</dbReference>
<dbReference type="Proteomes" id="UP000429555">
    <property type="component" value="Unassembled WGS sequence"/>
</dbReference>
<dbReference type="GO" id="GO:0006313">
    <property type="term" value="P:DNA transposition"/>
    <property type="evidence" value="ECO:0007669"/>
    <property type="project" value="InterPro"/>
</dbReference>
<dbReference type="PANTHER" id="PTHR36966">
    <property type="entry name" value="REP-ASSOCIATED TYROSINE TRANSPOSASE"/>
    <property type="match status" value="1"/>
</dbReference>
<dbReference type="InterPro" id="IPR036515">
    <property type="entry name" value="Transposase_17_sf"/>
</dbReference>
<dbReference type="RefSeq" id="WP_160346220.1">
    <property type="nucleotide sequence ID" value="NZ_WKJZ01000002.1"/>
</dbReference>
<evidence type="ECO:0000259" key="1">
    <source>
        <dbReference type="SMART" id="SM01321"/>
    </source>
</evidence>
<dbReference type="PANTHER" id="PTHR36966:SF1">
    <property type="entry name" value="REP-ASSOCIATED TYROSINE TRANSPOSASE"/>
    <property type="match status" value="1"/>
</dbReference>
<gene>
    <name evidence="2" type="ORF">GJV18_12865</name>
</gene>